<accession>A0A1Y2AHD9</accession>
<dbReference type="GO" id="GO:0005634">
    <property type="term" value="C:nucleus"/>
    <property type="evidence" value="ECO:0007669"/>
    <property type="project" value="TreeGrafter"/>
</dbReference>
<protein>
    <submittedName>
        <fullName evidence="2">Uncharacterized protein</fullName>
    </submittedName>
</protein>
<feature type="region of interest" description="Disordered" evidence="1">
    <location>
        <begin position="370"/>
        <end position="396"/>
    </location>
</feature>
<dbReference type="GO" id="GO:0006388">
    <property type="term" value="P:tRNA splicing, via endonucleolytic cleavage and ligation"/>
    <property type="evidence" value="ECO:0007669"/>
    <property type="project" value="TreeGrafter"/>
</dbReference>
<evidence type="ECO:0000256" key="1">
    <source>
        <dbReference type="SAM" id="MobiDB-lite"/>
    </source>
</evidence>
<evidence type="ECO:0000313" key="2">
    <source>
        <dbReference type="EMBL" id="ORY21993.1"/>
    </source>
</evidence>
<feature type="compositionally biased region" description="Acidic residues" evidence="1">
    <location>
        <begin position="376"/>
        <end position="386"/>
    </location>
</feature>
<evidence type="ECO:0000313" key="3">
    <source>
        <dbReference type="Proteomes" id="UP000193920"/>
    </source>
</evidence>
<dbReference type="GO" id="GO:0003972">
    <property type="term" value="F:RNA ligase (ATP) activity"/>
    <property type="evidence" value="ECO:0007669"/>
    <property type="project" value="TreeGrafter"/>
</dbReference>
<dbReference type="AlphaFoldDB" id="A0A1Y2AHD9"/>
<dbReference type="Proteomes" id="UP000193920">
    <property type="component" value="Unassembled WGS sequence"/>
</dbReference>
<sequence length="489" mass="58073">MKTYEYMDWVKQKYQTNKELFIGVRKEKDIIKLRKMYLEETNRGKAINNSIEPVTKEKAKYKLILPIGIFGLKKIIIGRMLKILYDIDHIQSDNTHKKKQEPKFATKICEEFNINRSMLCKKLKETYPNTLWIVALYWNIETVPEKDTLEFVREKDEKKDDKIDQNLNPEKITIYPQFIKTYLSQFENLDIKNNIEDNLIDEVIEVDFKEDTVNIVKKIINTLNLELKTDKELEDAFKQANEKPEIKSKTTTITPLYYGLRTKYINCKELAIKYLKDYSDQHNEYIKDYEHVKFIIENSNFLQREHVTLAFYRKDPKIISSYYNTLIGQTNQVMNFNNSDLEVYLHVSSLVWTSNLAFLPIDKIESDKLWGKNNDNDNDNDSNESEENNKEKNKDNNNSLYHITLASYGDAKPVECLISNKRKLPLIDESYVIDDTNKEKEKEIIHPETFYQLLPSSIKNTSFMKPIKIIEGENWKQLFFEPFKFKRLK</sequence>
<keyword evidence="3" id="KW-1185">Reference proteome</keyword>
<name>A0A1Y2AHD9_9FUNG</name>
<organism evidence="2 3">
    <name type="scientific">Neocallimastix californiae</name>
    <dbReference type="NCBI Taxonomy" id="1754190"/>
    <lineage>
        <taxon>Eukaryota</taxon>
        <taxon>Fungi</taxon>
        <taxon>Fungi incertae sedis</taxon>
        <taxon>Chytridiomycota</taxon>
        <taxon>Chytridiomycota incertae sedis</taxon>
        <taxon>Neocallimastigomycetes</taxon>
        <taxon>Neocallimastigales</taxon>
        <taxon>Neocallimastigaceae</taxon>
        <taxon>Neocallimastix</taxon>
    </lineage>
</organism>
<dbReference type="OrthoDB" id="276239at2759"/>
<dbReference type="PANTHER" id="PTHR32004:SF1">
    <property type="entry name" value="TRNA LIGASE"/>
    <property type="match status" value="1"/>
</dbReference>
<gene>
    <name evidence="2" type="ORF">LY90DRAFT_515751</name>
</gene>
<proteinExistence type="predicted"/>
<dbReference type="EMBL" id="MCOG01000254">
    <property type="protein sequence ID" value="ORY21993.1"/>
    <property type="molecule type" value="Genomic_DNA"/>
</dbReference>
<comment type="caution">
    <text evidence="2">The sequence shown here is derived from an EMBL/GenBank/DDBJ whole genome shotgun (WGS) entry which is preliminary data.</text>
</comment>
<dbReference type="STRING" id="1754190.A0A1Y2AHD9"/>
<reference evidence="2 3" key="1">
    <citation type="submission" date="2016-08" db="EMBL/GenBank/DDBJ databases">
        <title>A Parts List for Fungal Cellulosomes Revealed by Comparative Genomics.</title>
        <authorList>
            <consortium name="DOE Joint Genome Institute"/>
            <person name="Haitjema C.H."/>
            <person name="Gilmore S.P."/>
            <person name="Henske J.K."/>
            <person name="Solomon K.V."/>
            <person name="De Groot R."/>
            <person name="Kuo A."/>
            <person name="Mondo S.J."/>
            <person name="Salamov A.A."/>
            <person name="Labutti K."/>
            <person name="Zhao Z."/>
            <person name="Chiniquy J."/>
            <person name="Barry K."/>
            <person name="Brewer H.M."/>
            <person name="Purvine S.O."/>
            <person name="Wright A.T."/>
            <person name="Boxma B."/>
            <person name="Van Alen T."/>
            <person name="Hackstein J.H."/>
            <person name="Baker S.E."/>
            <person name="Grigoriev I.V."/>
            <person name="O'Malley M.A."/>
        </authorList>
    </citation>
    <scope>NUCLEOTIDE SEQUENCE [LARGE SCALE GENOMIC DNA]</scope>
    <source>
        <strain evidence="2 3">G1</strain>
    </source>
</reference>
<dbReference type="PANTHER" id="PTHR32004">
    <property type="entry name" value="TRNA LIGASE"/>
    <property type="match status" value="1"/>
</dbReference>